<dbReference type="PANTHER" id="PTHR44520">
    <property type="entry name" value="RESPONSE REGULATOR RCP1-RELATED"/>
    <property type="match status" value="1"/>
</dbReference>
<dbReference type="SMART" id="SM00448">
    <property type="entry name" value="REC"/>
    <property type="match status" value="1"/>
</dbReference>
<feature type="domain" description="Response regulatory" evidence="2">
    <location>
        <begin position="7"/>
        <end position="127"/>
    </location>
</feature>
<accession>A0AAU7U666</accession>
<reference evidence="3" key="1">
    <citation type="submission" date="2024-06" db="EMBL/GenBank/DDBJ databases">
        <title>Draft Genome Sequence of Deinococcus sonorensis Type Strain KR-87, a Biofilm Producing Representative of the Genus Deinococcus.</title>
        <authorList>
            <person name="Boren L.S."/>
            <person name="Grosso R.A."/>
            <person name="Hugenberg-Cox A.N."/>
            <person name="Hill J.T.E."/>
            <person name="Albert C.M."/>
            <person name="Tuohy J.M."/>
        </authorList>
    </citation>
    <scope>NUCLEOTIDE SEQUENCE</scope>
    <source>
        <strain evidence="3">KR-87</strain>
        <plasmid evidence="3">pDson03</plasmid>
    </source>
</reference>
<dbReference type="EMBL" id="CP158298">
    <property type="protein sequence ID" value="XBV84127.1"/>
    <property type="molecule type" value="Genomic_DNA"/>
</dbReference>
<dbReference type="KEGG" id="dsc:ABOD76_03465"/>
<evidence type="ECO:0000256" key="1">
    <source>
        <dbReference type="PROSITE-ProRule" id="PRU00169"/>
    </source>
</evidence>
<dbReference type="CDD" id="cd17557">
    <property type="entry name" value="REC_Rcp-like"/>
    <property type="match status" value="1"/>
</dbReference>
<keyword evidence="3" id="KW-0614">Plasmid</keyword>
<dbReference type="PROSITE" id="PS50110">
    <property type="entry name" value="RESPONSE_REGULATORY"/>
    <property type="match status" value="1"/>
</dbReference>
<dbReference type="SUPFAM" id="SSF52172">
    <property type="entry name" value="CheY-like"/>
    <property type="match status" value="1"/>
</dbReference>
<dbReference type="InterPro" id="IPR001789">
    <property type="entry name" value="Sig_transdc_resp-reg_receiver"/>
</dbReference>
<dbReference type="PANTHER" id="PTHR44520:SF2">
    <property type="entry name" value="RESPONSE REGULATOR RCP1"/>
    <property type="match status" value="1"/>
</dbReference>
<gene>
    <name evidence="3" type="ORF">ABOD76_03465</name>
</gene>
<organism evidence="3">
    <name type="scientific">Deinococcus sonorensis KR-87</name>
    <dbReference type="NCBI Taxonomy" id="694439"/>
    <lineage>
        <taxon>Bacteria</taxon>
        <taxon>Thermotogati</taxon>
        <taxon>Deinococcota</taxon>
        <taxon>Deinococci</taxon>
        <taxon>Deinococcales</taxon>
        <taxon>Deinococcaceae</taxon>
        <taxon>Deinococcus</taxon>
    </lineage>
</organism>
<sequence>MPAHSLHLLVIDDLQEEAELFRSAVEEVVPEVRLSSCTTAEQALALLAHDDDRPDLILLDVNLPGVSGLELLQRIKTDPALQCLPVIMMSTSSMPSQITACYRGYANAFLVKPPGFQPLMEAVEGLIRFWSNPALRLPPAAIHRRRSTPFS</sequence>
<keyword evidence="1" id="KW-0597">Phosphoprotein</keyword>
<feature type="modified residue" description="4-aspartylphosphate" evidence="1">
    <location>
        <position position="60"/>
    </location>
</feature>
<evidence type="ECO:0000313" key="3">
    <source>
        <dbReference type="EMBL" id="XBV84127.1"/>
    </source>
</evidence>
<dbReference type="InterPro" id="IPR011006">
    <property type="entry name" value="CheY-like_superfamily"/>
</dbReference>
<name>A0AAU7U666_9DEIO</name>
<dbReference type="GO" id="GO:0000160">
    <property type="term" value="P:phosphorelay signal transduction system"/>
    <property type="evidence" value="ECO:0007669"/>
    <property type="project" value="InterPro"/>
</dbReference>
<protein>
    <submittedName>
        <fullName evidence="3">Response regulator</fullName>
    </submittedName>
</protein>
<proteinExistence type="predicted"/>
<evidence type="ECO:0000259" key="2">
    <source>
        <dbReference type="PROSITE" id="PS50110"/>
    </source>
</evidence>
<dbReference type="InterPro" id="IPR052893">
    <property type="entry name" value="TCS_response_regulator"/>
</dbReference>
<dbReference type="Gene3D" id="3.40.50.2300">
    <property type="match status" value="1"/>
</dbReference>
<dbReference type="AlphaFoldDB" id="A0AAU7U666"/>
<dbReference type="RefSeq" id="WP_350242165.1">
    <property type="nucleotide sequence ID" value="NZ_CP158298.1"/>
</dbReference>
<geneLocation type="plasmid" evidence="3">
    <name>pDson03</name>
</geneLocation>
<dbReference type="Pfam" id="PF00072">
    <property type="entry name" value="Response_reg"/>
    <property type="match status" value="1"/>
</dbReference>